<feature type="transmembrane region" description="Helical" evidence="10">
    <location>
        <begin position="596"/>
        <end position="617"/>
    </location>
</feature>
<dbReference type="PROSITE" id="PS50035">
    <property type="entry name" value="PLD"/>
    <property type="match status" value="2"/>
</dbReference>
<keyword evidence="5" id="KW-0964">Secreted</keyword>
<keyword evidence="7" id="KW-0378">Hydrolase</keyword>
<proteinExistence type="predicted"/>
<keyword evidence="10" id="KW-1133">Transmembrane helix</keyword>
<dbReference type="Pfam" id="PF13091">
    <property type="entry name" value="PLDc_2"/>
    <property type="match status" value="1"/>
</dbReference>
<comment type="catalytic activity">
    <reaction evidence="1">
        <text>a 1,2-diacyl-sn-glycero-3-phosphocholine + H2O = a 1,2-diacyl-sn-glycero-3-phosphate + choline + H(+)</text>
        <dbReference type="Rhea" id="RHEA:14445"/>
        <dbReference type="ChEBI" id="CHEBI:15354"/>
        <dbReference type="ChEBI" id="CHEBI:15377"/>
        <dbReference type="ChEBI" id="CHEBI:15378"/>
        <dbReference type="ChEBI" id="CHEBI:57643"/>
        <dbReference type="ChEBI" id="CHEBI:58608"/>
        <dbReference type="EC" id="3.1.4.4"/>
    </reaction>
</comment>
<dbReference type="InterPro" id="IPR015679">
    <property type="entry name" value="PLipase_D_fam"/>
</dbReference>
<organism evidence="12 13">
    <name type="scientific">Caenispirillum salinarum AK4</name>
    <dbReference type="NCBI Taxonomy" id="1238182"/>
    <lineage>
        <taxon>Bacteria</taxon>
        <taxon>Pseudomonadati</taxon>
        <taxon>Pseudomonadota</taxon>
        <taxon>Alphaproteobacteria</taxon>
        <taxon>Rhodospirillales</taxon>
        <taxon>Novispirillaceae</taxon>
        <taxon>Caenispirillum</taxon>
    </lineage>
</organism>
<evidence type="ECO:0000256" key="1">
    <source>
        <dbReference type="ARBA" id="ARBA00000798"/>
    </source>
</evidence>
<gene>
    <name evidence="12" type="ORF">C882_2439</name>
</gene>
<comment type="caution">
    <text evidence="12">The sequence shown here is derived from an EMBL/GenBank/DDBJ whole genome shotgun (WGS) entry which is preliminary data.</text>
</comment>
<reference evidence="12 13" key="1">
    <citation type="journal article" date="2013" name="Genome Announc.">
        <title>Draft Genome Sequence of an Alphaproteobacterium, Caenispirillum salinarum AK4(T), Isolated from a Solar Saltern.</title>
        <authorList>
            <person name="Khatri I."/>
            <person name="Singh A."/>
            <person name="Korpole S."/>
            <person name="Pinnaka A.K."/>
            <person name="Subramanian S."/>
        </authorList>
    </citation>
    <scope>NUCLEOTIDE SEQUENCE [LARGE SCALE GENOMIC DNA]</scope>
    <source>
        <strain evidence="12 13">AK4</strain>
    </source>
</reference>
<dbReference type="InterPro" id="IPR025202">
    <property type="entry name" value="PLD-like_dom"/>
</dbReference>
<evidence type="ECO:0000256" key="5">
    <source>
        <dbReference type="ARBA" id="ARBA00022525"/>
    </source>
</evidence>
<dbReference type="CDD" id="cd09140">
    <property type="entry name" value="PLDc_vPLD1_2_like_bac_1"/>
    <property type="match status" value="1"/>
</dbReference>
<evidence type="ECO:0000313" key="12">
    <source>
        <dbReference type="EMBL" id="EKV32360.1"/>
    </source>
</evidence>
<dbReference type="SMART" id="SM00155">
    <property type="entry name" value="PLDc"/>
    <property type="match status" value="2"/>
</dbReference>
<dbReference type="PANTHER" id="PTHR18896:SF76">
    <property type="entry name" value="PHOSPHOLIPASE"/>
    <property type="match status" value="1"/>
</dbReference>
<evidence type="ECO:0000256" key="10">
    <source>
        <dbReference type="SAM" id="Phobius"/>
    </source>
</evidence>
<evidence type="ECO:0000256" key="3">
    <source>
        <dbReference type="ARBA" id="ARBA00004613"/>
    </source>
</evidence>
<keyword evidence="6" id="KW-0677">Repeat</keyword>
<dbReference type="Gene3D" id="3.30.870.10">
    <property type="entry name" value="Endonuclease Chain A"/>
    <property type="match status" value="2"/>
</dbReference>
<feature type="domain" description="PLD phosphodiesterase" evidence="11">
    <location>
        <begin position="369"/>
        <end position="396"/>
    </location>
</feature>
<dbReference type="PATRIC" id="fig|1238182.3.peg.399"/>
<dbReference type="Proteomes" id="UP000009881">
    <property type="component" value="Unassembled WGS sequence"/>
</dbReference>
<feature type="transmembrane region" description="Helical" evidence="10">
    <location>
        <begin position="566"/>
        <end position="589"/>
    </location>
</feature>
<dbReference type="GO" id="GO:0005576">
    <property type="term" value="C:extracellular region"/>
    <property type="evidence" value="ECO:0007669"/>
    <property type="project" value="UniProtKB-SubCell"/>
</dbReference>
<dbReference type="PANTHER" id="PTHR18896">
    <property type="entry name" value="PHOSPHOLIPASE D"/>
    <property type="match status" value="1"/>
</dbReference>
<evidence type="ECO:0000256" key="8">
    <source>
        <dbReference type="ARBA" id="ARBA00023098"/>
    </source>
</evidence>
<name>K9H248_9PROT</name>
<dbReference type="GO" id="GO:0009395">
    <property type="term" value="P:phospholipid catabolic process"/>
    <property type="evidence" value="ECO:0007669"/>
    <property type="project" value="TreeGrafter"/>
</dbReference>
<dbReference type="eggNOG" id="COG0398">
    <property type="taxonomic scope" value="Bacteria"/>
</dbReference>
<evidence type="ECO:0000256" key="4">
    <source>
        <dbReference type="ARBA" id="ARBA00018392"/>
    </source>
</evidence>
<accession>K9H248</accession>
<comment type="subcellular location">
    <subcellularLocation>
        <location evidence="3">Secreted</location>
    </subcellularLocation>
</comment>
<dbReference type="SUPFAM" id="SSF56024">
    <property type="entry name" value="Phospholipase D/nuclease"/>
    <property type="match status" value="2"/>
</dbReference>
<dbReference type="GO" id="GO:0004630">
    <property type="term" value="F:phospholipase D activity"/>
    <property type="evidence" value="ECO:0007669"/>
    <property type="project" value="UniProtKB-EC"/>
</dbReference>
<dbReference type="InterPro" id="IPR001736">
    <property type="entry name" value="PLipase_D/transphosphatidylase"/>
</dbReference>
<comment type="function">
    <text evidence="2">Could be a virulence factor.</text>
</comment>
<dbReference type="CDD" id="cd09143">
    <property type="entry name" value="PLDc_vPLD1_2_like_bac_2"/>
    <property type="match status" value="1"/>
</dbReference>
<evidence type="ECO:0000313" key="13">
    <source>
        <dbReference type="Proteomes" id="UP000009881"/>
    </source>
</evidence>
<feature type="transmembrane region" description="Helical" evidence="10">
    <location>
        <begin position="517"/>
        <end position="534"/>
    </location>
</feature>
<evidence type="ECO:0000256" key="7">
    <source>
        <dbReference type="ARBA" id="ARBA00022801"/>
    </source>
</evidence>
<protein>
    <recommendedName>
        <fullName evidence="4">Phospholipase D</fullName>
    </recommendedName>
    <alternativeName>
        <fullName evidence="9">Choline phosphatase</fullName>
    </alternativeName>
</protein>
<evidence type="ECO:0000256" key="9">
    <source>
        <dbReference type="ARBA" id="ARBA00029594"/>
    </source>
</evidence>
<keyword evidence="10" id="KW-0812">Transmembrane</keyword>
<dbReference type="OrthoDB" id="8828485at2"/>
<keyword evidence="13" id="KW-1185">Reference proteome</keyword>
<feature type="transmembrane region" description="Helical" evidence="10">
    <location>
        <begin position="705"/>
        <end position="728"/>
    </location>
</feature>
<dbReference type="AlphaFoldDB" id="K9H248"/>
<keyword evidence="8" id="KW-0443">Lipid metabolism</keyword>
<keyword evidence="10" id="KW-0472">Membrane</keyword>
<dbReference type="STRING" id="1238182.C882_2439"/>
<evidence type="ECO:0000259" key="11">
    <source>
        <dbReference type="PROSITE" id="PS50035"/>
    </source>
</evidence>
<feature type="transmembrane region" description="Helical" evidence="10">
    <location>
        <begin position="674"/>
        <end position="699"/>
    </location>
</feature>
<evidence type="ECO:0000256" key="2">
    <source>
        <dbReference type="ARBA" id="ARBA00003145"/>
    </source>
</evidence>
<feature type="domain" description="PLD phosphodiesterase" evidence="11">
    <location>
        <begin position="149"/>
        <end position="176"/>
    </location>
</feature>
<feature type="transmembrane region" description="Helical" evidence="10">
    <location>
        <begin position="637"/>
        <end position="662"/>
    </location>
</feature>
<dbReference type="Pfam" id="PF09335">
    <property type="entry name" value="VTT_dom"/>
    <property type="match status" value="1"/>
</dbReference>
<dbReference type="EMBL" id="ANHY01000003">
    <property type="protein sequence ID" value="EKV32360.1"/>
    <property type="molecule type" value="Genomic_DNA"/>
</dbReference>
<dbReference type="InterPro" id="IPR032816">
    <property type="entry name" value="VTT_dom"/>
</dbReference>
<evidence type="ECO:0000256" key="6">
    <source>
        <dbReference type="ARBA" id="ARBA00022737"/>
    </source>
</evidence>
<dbReference type="eggNOG" id="COG1502">
    <property type="taxonomic scope" value="Bacteria"/>
</dbReference>
<sequence>MPAADPASPQPMSQSPAAAPRLLDRPGVAWRVETADRAALLVDAAAYFRELRRALLRAERQVLLVGWDVDGRTDVVGPEGGPEPGDDAPRLLRELLTWLVEHRPDLNVHVLLWDYTLLYALDREPLPTVTLGWTTPDRVHLHLDDSLPMEASHHEKVVVIDDALAFCGGMDVTIRRWDTPEHRLDDPRRRDPGGEAYPPVHDAALMVDGAAARALGDLARERWHHATGRRLHPVPRTAGRRLWPDDLPPRLRSVSVGISRTRPAGKRWDAVREVCDLYCAAIEGAERTLYIENQYLTADCVADALVRRLRETPDLEVVMVGPRTAMDWLEETTMGVGRATFMARLAETGAGDRIRLLAPVIRDDAGESHDVKVHSKLMIVDDRVMTIGSANLANRSMGLDTETNTTVEATRQEDRDALARWRDGLLAEHLGCPREAVAGALVESGGSLVKAVDALTERNPARTLVPVDASLAEPNEGVALLNRIGDPEEPIDLDRFLAEQVPEPPVGPSRKPLSRHLWTGFFIVAVIAAVVALWELTPLREGLDPRVFYDKAVALRGLPWTPLAVLGGYVALGLAAFPITVLITVTAMVFGPVMGFVYASSGAILSAVISFGLGHLLGKRLVRRYAGATVNRLSEALGRRGIVAVVFLRVAPVAPFLIINLVSGASHVRFRDYILGTLLGMLPGIAVMTLLGSSIMGLIQDPTPARIIVLVGCLVLWFLVSVGLQRLVSRRQKARDRAGRG</sequence>